<dbReference type="Pfam" id="PF01872">
    <property type="entry name" value="RibD_C"/>
    <property type="match status" value="1"/>
</dbReference>
<evidence type="ECO:0000256" key="3">
    <source>
        <dbReference type="ARBA" id="ARBA00004910"/>
    </source>
</evidence>
<evidence type="ECO:0000256" key="5">
    <source>
        <dbReference type="ARBA" id="ARBA00007417"/>
    </source>
</evidence>
<dbReference type="STRING" id="563176.SAMN04488090_4197"/>
<comment type="function">
    <text evidence="1 13">Converts 2,5-diamino-6-(ribosylamino)-4(3h)-pyrimidinone 5'-phosphate into 5-amino-6-(ribosylamino)-2,4(1h,3h)-pyrimidinedione 5'-phosphate.</text>
</comment>
<comment type="similarity">
    <text evidence="5 13">In the C-terminal section; belongs to the HTP reductase family.</text>
</comment>
<keyword evidence="8 13" id="KW-0378">Hydrolase</keyword>
<keyword evidence="12" id="KW-0511">Multifunctional enzyme</keyword>
<feature type="binding site" evidence="15">
    <location>
        <begin position="284"/>
        <end position="290"/>
    </location>
    <ligand>
        <name>NADP(+)</name>
        <dbReference type="ChEBI" id="CHEBI:58349"/>
    </ligand>
</feature>
<dbReference type="InterPro" id="IPR004794">
    <property type="entry name" value="Eubact_RibD"/>
</dbReference>
<evidence type="ECO:0000256" key="12">
    <source>
        <dbReference type="ARBA" id="ARBA00023268"/>
    </source>
</evidence>
<keyword evidence="7 13" id="KW-0479">Metal-binding</keyword>
<keyword evidence="6 13" id="KW-0686">Riboflavin biosynthesis</keyword>
<evidence type="ECO:0000313" key="18">
    <source>
        <dbReference type="EMBL" id="SDM77530.1"/>
    </source>
</evidence>
<dbReference type="OrthoDB" id="9800865at2"/>
<feature type="binding site" evidence="15">
    <location>
        <position position="198"/>
    </location>
    <ligand>
        <name>NADP(+)</name>
        <dbReference type="ChEBI" id="CHEBI:58349"/>
    </ligand>
</feature>
<dbReference type="GO" id="GO:0009231">
    <property type="term" value="P:riboflavin biosynthetic process"/>
    <property type="evidence" value="ECO:0007669"/>
    <property type="project" value="UniProtKB-UniPathway"/>
</dbReference>
<sequence>MNHELFMQRALQLALLGQGHVAPNPMVGCVIVHNGRIIGEGWHRQYGQAHAEVNALNSVTERHLLPESTVYVTLEPCSHFGKTPPCADRLVQEGVKEVIVCNDDPNPLVAGRGLNKLRQAGIQVQTGMLAQKGRELNRRFFTWIEQQRPYVILKWAQTADGFLAGPDYQPVPISGPLAQRLVHRWRSEEDAIWVGTHTARTDNPRLNVRAWTGRNPLRIIPDRTLSLPPDLHVFDGSQPTLVFTEKEREPGPNLTYATLSDWSLTTMLADLKTRNIQSVLVEGGTRLLESFLAESCWDEIRLFRSPAFLKKGIPAPHFTAKQVLRERVGVDELTVWQGAEGRWHGV</sequence>
<keyword evidence="9 13" id="KW-0862">Zinc</keyword>
<evidence type="ECO:0000256" key="8">
    <source>
        <dbReference type="ARBA" id="ARBA00022801"/>
    </source>
</evidence>
<organism evidence="18 19">
    <name type="scientific">Siphonobacter aquaeclarae</name>
    <dbReference type="NCBI Taxonomy" id="563176"/>
    <lineage>
        <taxon>Bacteria</taxon>
        <taxon>Pseudomonadati</taxon>
        <taxon>Bacteroidota</taxon>
        <taxon>Cytophagia</taxon>
        <taxon>Cytophagales</taxon>
        <taxon>Cytophagaceae</taxon>
        <taxon>Siphonobacter</taxon>
    </lineage>
</organism>
<dbReference type="PROSITE" id="PS51747">
    <property type="entry name" value="CYT_DCMP_DEAMINASES_2"/>
    <property type="match status" value="1"/>
</dbReference>
<dbReference type="InterPro" id="IPR016192">
    <property type="entry name" value="APOBEC/CMP_deaminase_Zn-bd"/>
</dbReference>
<dbReference type="CDD" id="cd01284">
    <property type="entry name" value="Riboflavin_deaminase-reductase"/>
    <property type="match status" value="1"/>
</dbReference>
<dbReference type="NCBIfam" id="TIGR00326">
    <property type="entry name" value="eubact_ribD"/>
    <property type="match status" value="1"/>
</dbReference>
<protein>
    <recommendedName>
        <fullName evidence="13">Riboflavin biosynthesis protein RibD</fullName>
    </recommendedName>
    <domain>
        <recommendedName>
            <fullName evidence="13">Diaminohydroxyphosphoribosylaminopyrimidine deaminase</fullName>
            <shortName evidence="13">DRAP deaminase</shortName>
            <ecNumber evidence="13">3.5.4.26</ecNumber>
        </recommendedName>
        <alternativeName>
            <fullName evidence="13">Riboflavin-specific deaminase</fullName>
        </alternativeName>
    </domain>
    <domain>
        <recommendedName>
            <fullName evidence="13">5-amino-6-(5-phosphoribosylamino)uracil reductase</fullName>
            <ecNumber evidence="13">1.1.1.193</ecNumber>
        </recommendedName>
        <alternativeName>
            <fullName evidence="13">HTP reductase</fullName>
        </alternativeName>
    </domain>
</protein>
<dbReference type="InterPro" id="IPR002734">
    <property type="entry name" value="RibDG_C"/>
</dbReference>
<evidence type="ECO:0000256" key="16">
    <source>
        <dbReference type="PIRSR" id="PIRSR006769-3"/>
    </source>
</evidence>
<evidence type="ECO:0000256" key="13">
    <source>
        <dbReference type="PIRNR" id="PIRNR006769"/>
    </source>
</evidence>
<dbReference type="EC" id="1.1.1.193" evidence="13"/>
<keyword evidence="11 13" id="KW-0560">Oxidoreductase</keyword>
<feature type="binding site" evidence="15">
    <location>
        <position position="206"/>
    </location>
    <ligand>
        <name>substrate</name>
    </ligand>
</feature>
<evidence type="ECO:0000256" key="4">
    <source>
        <dbReference type="ARBA" id="ARBA00005259"/>
    </source>
</evidence>
<evidence type="ECO:0000256" key="7">
    <source>
        <dbReference type="ARBA" id="ARBA00022723"/>
    </source>
</evidence>
<feature type="binding site" evidence="16">
    <location>
        <position position="86"/>
    </location>
    <ligand>
        <name>Zn(2+)</name>
        <dbReference type="ChEBI" id="CHEBI:29105"/>
        <note>catalytic</note>
    </ligand>
</feature>
<dbReference type="UniPathway" id="UPA00275">
    <property type="reaction ID" value="UER00401"/>
</dbReference>
<dbReference type="InterPro" id="IPR024072">
    <property type="entry name" value="DHFR-like_dom_sf"/>
</dbReference>
<comment type="pathway">
    <text evidence="2 13">Cofactor biosynthesis; riboflavin biosynthesis; 5-amino-6-(D-ribitylamino)uracil from GTP: step 2/4.</text>
</comment>
<dbReference type="PROSITE" id="PS00903">
    <property type="entry name" value="CYT_DCMP_DEAMINASES_1"/>
    <property type="match status" value="1"/>
</dbReference>
<feature type="binding site" evidence="15">
    <location>
        <position position="209"/>
    </location>
    <ligand>
        <name>substrate</name>
    </ligand>
</feature>
<dbReference type="InterPro" id="IPR016193">
    <property type="entry name" value="Cytidine_deaminase-like"/>
</dbReference>
<feature type="binding site" evidence="15">
    <location>
        <position position="186"/>
    </location>
    <ligand>
        <name>substrate</name>
    </ligand>
</feature>
<dbReference type="PANTHER" id="PTHR38011">
    <property type="entry name" value="DIHYDROFOLATE REDUCTASE FAMILY PROTEIN (AFU_ORTHOLOGUE AFUA_8G06820)"/>
    <property type="match status" value="1"/>
</dbReference>
<dbReference type="InterPro" id="IPR002125">
    <property type="entry name" value="CMP_dCMP_dom"/>
</dbReference>
<evidence type="ECO:0000256" key="2">
    <source>
        <dbReference type="ARBA" id="ARBA00004882"/>
    </source>
</evidence>
<feature type="binding site" evidence="15">
    <location>
        <position position="156"/>
    </location>
    <ligand>
        <name>NADP(+)</name>
        <dbReference type="ChEBI" id="CHEBI:58349"/>
    </ligand>
</feature>
<dbReference type="InterPro" id="IPR050765">
    <property type="entry name" value="Riboflavin_Biosynth_HTPR"/>
</dbReference>
<dbReference type="SUPFAM" id="SSF53597">
    <property type="entry name" value="Dihydrofolate reductase-like"/>
    <property type="match status" value="1"/>
</dbReference>
<feature type="active site" description="Proton donor" evidence="14">
    <location>
        <position position="52"/>
    </location>
</feature>
<keyword evidence="10 13" id="KW-0521">NADP</keyword>
<dbReference type="Gene3D" id="3.40.430.10">
    <property type="entry name" value="Dihydrofolate Reductase, subunit A"/>
    <property type="match status" value="1"/>
</dbReference>
<dbReference type="FunFam" id="3.40.140.10:FF:000025">
    <property type="entry name" value="Riboflavin biosynthesis protein RibD"/>
    <property type="match status" value="1"/>
</dbReference>
<feature type="binding site" evidence="15">
    <location>
        <position position="202"/>
    </location>
    <ligand>
        <name>NADP(+)</name>
        <dbReference type="ChEBI" id="CHEBI:58349"/>
    </ligand>
</feature>
<dbReference type="Pfam" id="PF00383">
    <property type="entry name" value="dCMP_cyt_deam_1"/>
    <property type="match status" value="1"/>
</dbReference>
<dbReference type="GO" id="GO:0008703">
    <property type="term" value="F:5-amino-6-(5-phosphoribosylamino)uracil reductase activity"/>
    <property type="evidence" value="ECO:0007669"/>
    <property type="project" value="UniProtKB-EC"/>
</dbReference>
<dbReference type="SUPFAM" id="SSF53927">
    <property type="entry name" value="Cytidine deaminase-like"/>
    <property type="match status" value="1"/>
</dbReference>
<dbReference type="GO" id="GO:0008835">
    <property type="term" value="F:diaminohydroxyphosphoribosylaminopyrimidine deaminase activity"/>
    <property type="evidence" value="ECO:0007669"/>
    <property type="project" value="UniProtKB-EC"/>
</dbReference>
<comment type="catalytic activity">
    <reaction evidence="13">
        <text>2,5-diamino-6-hydroxy-4-(5-phosphoribosylamino)-pyrimidine + H2O + H(+) = 5-amino-6-(5-phospho-D-ribosylamino)uracil + NH4(+)</text>
        <dbReference type="Rhea" id="RHEA:21868"/>
        <dbReference type="ChEBI" id="CHEBI:15377"/>
        <dbReference type="ChEBI" id="CHEBI:15378"/>
        <dbReference type="ChEBI" id="CHEBI:28938"/>
        <dbReference type="ChEBI" id="CHEBI:58453"/>
        <dbReference type="ChEBI" id="CHEBI:58614"/>
        <dbReference type="EC" id="3.5.4.26"/>
    </reaction>
</comment>
<feature type="binding site" evidence="15">
    <location>
        <position position="282"/>
    </location>
    <ligand>
        <name>substrate</name>
    </ligand>
</feature>
<feature type="domain" description="CMP/dCMP-type deaminase" evidence="17">
    <location>
        <begin position="1"/>
        <end position="125"/>
    </location>
</feature>
<comment type="cofactor">
    <cofactor evidence="13 16">
        <name>Zn(2+)</name>
        <dbReference type="ChEBI" id="CHEBI:29105"/>
    </cofactor>
    <text evidence="13 16">Binds 1 zinc ion.</text>
</comment>
<name>A0A1G9VZ61_9BACT</name>
<dbReference type="Proteomes" id="UP000198901">
    <property type="component" value="Unassembled WGS sequence"/>
</dbReference>
<feature type="binding site" evidence="16">
    <location>
        <position position="77"/>
    </location>
    <ligand>
        <name>Zn(2+)</name>
        <dbReference type="ChEBI" id="CHEBI:29105"/>
        <note>catalytic</note>
    </ligand>
</feature>
<dbReference type="PIRSF" id="PIRSF006769">
    <property type="entry name" value="RibD"/>
    <property type="match status" value="1"/>
</dbReference>
<accession>A0A1G9VZ61</accession>
<comment type="catalytic activity">
    <reaction evidence="13">
        <text>5-amino-6-(5-phospho-D-ribitylamino)uracil + NADP(+) = 5-amino-6-(5-phospho-D-ribosylamino)uracil + NADPH + H(+)</text>
        <dbReference type="Rhea" id="RHEA:17845"/>
        <dbReference type="ChEBI" id="CHEBI:15378"/>
        <dbReference type="ChEBI" id="CHEBI:57783"/>
        <dbReference type="ChEBI" id="CHEBI:58349"/>
        <dbReference type="ChEBI" id="CHEBI:58421"/>
        <dbReference type="ChEBI" id="CHEBI:58453"/>
        <dbReference type="EC" id="1.1.1.193"/>
    </reaction>
</comment>
<evidence type="ECO:0000256" key="15">
    <source>
        <dbReference type="PIRSR" id="PIRSR006769-2"/>
    </source>
</evidence>
<comment type="similarity">
    <text evidence="4 13">In the N-terminal section; belongs to the cytidine and deoxycytidylate deaminase family.</text>
</comment>
<dbReference type="EC" id="3.5.4.26" evidence="13"/>
<dbReference type="GO" id="GO:0008270">
    <property type="term" value="F:zinc ion binding"/>
    <property type="evidence" value="ECO:0007669"/>
    <property type="project" value="InterPro"/>
</dbReference>
<dbReference type="Gene3D" id="3.40.140.10">
    <property type="entry name" value="Cytidine Deaminase, domain 2"/>
    <property type="match status" value="1"/>
</dbReference>
<reference evidence="18 19" key="1">
    <citation type="submission" date="2016-10" db="EMBL/GenBank/DDBJ databases">
        <authorList>
            <person name="de Groot N.N."/>
        </authorList>
    </citation>
    <scope>NUCLEOTIDE SEQUENCE [LARGE SCALE GENOMIC DNA]</scope>
    <source>
        <strain evidence="18 19">DSM 21668</strain>
    </source>
</reference>
<evidence type="ECO:0000256" key="14">
    <source>
        <dbReference type="PIRSR" id="PIRSR006769-1"/>
    </source>
</evidence>
<evidence type="ECO:0000256" key="11">
    <source>
        <dbReference type="ARBA" id="ARBA00023002"/>
    </source>
</evidence>
<evidence type="ECO:0000259" key="17">
    <source>
        <dbReference type="PROSITE" id="PS51747"/>
    </source>
</evidence>
<evidence type="ECO:0000256" key="6">
    <source>
        <dbReference type="ARBA" id="ARBA00022619"/>
    </source>
</evidence>
<dbReference type="EMBL" id="FNGS01000009">
    <property type="protein sequence ID" value="SDM77530.1"/>
    <property type="molecule type" value="Genomic_DNA"/>
</dbReference>
<evidence type="ECO:0000256" key="1">
    <source>
        <dbReference type="ARBA" id="ARBA00002151"/>
    </source>
</evidence>
<evidence type="ECO:0000256" key="9">
    <source>
        <dbReference type="ARBA" id="ARBA00022833"/>
    </source>
</evidence>
<dbReference type="PANTHER" id="PTHR38011:SF7">
    <property type="entry name" value="2,5-DIAMINO-6-RIBOSYLAMINO-4(3H)-PYRIMIDINONE 5'-PHOSPHATE REDUCTASE"/>
    <property type="match status" value="1"/>
</dbReference>
<gene>
    <name evidence="18" type="ORF">SAMN04488090_4197</name>
</gene>
<proteinExistence type="inferred from homology"/>
<keyword evidence="19" id="KW-1185">Reference proteome</keyword>
<feature type="binding site" evidence="16">
    <location>
        <position position="50"/>
    </location>
    <ligand>
        <name>Zn(2+)</name>
        <dbReference type="ChEBI" id="CHEBI:29105"/>
        <note>catalytic</note>
    </ligand>
</feature>
<evidence type="ECO:0000313" key="19">
    <source>
        <dbReference type="Proteomes" id="UP000198901"/>
    </source>
</evidence>
<comment type="pathway">
    <text evidence="3 13">Cofactor biosynthesis; riboflavin biosynthesis; 5-amino-6-(D-ribitylamino)uracil from GTP: step 3/4.</text>
</comment>
<dbReference type="RefSeq" id="WP_093207595.1">
    <property type="nucleotide sequence ID" value="NZ_FNGS01000009.1"/>
</dbReference>
<evidence type="ECO:0000256" key="10">
    <source>
        <dbReference type="ARBA" id="ARBA00022857"/>
    </source>
</evidence>
<dbReference type="AlphaFoldDB" id="A0A1G9VZ61"/>